<dbReference type="AlphaFoldDB" id="A0A926XY15"/>
<protein>
    <submittedName>
        <fullName evidence="2">Crp/Fnr family transcriptional regulator</fullName>
    </submittedName>
</protein>
<dbReference type="PROSITE" id="PS50042">
    <property type="entry name" value="CNMP_BINDING_3"/>
    <property type="match status" value="1"/>
</dbReference>
<dbReference type="InterPro" id="IPR000595">
    <property type="entry name" value="cNMP-bd_dom"/>
</dbReference>
<gene>
    <name evidence="2" type="ORF">IC229_19690</name>
</gene>
<evidence type="ECO:0000313" key="3">
    <source>
        <dbReference type="Proteomes" id="UP000598820"/>
    </source>
</evidence>
<evidence type="ECO:0000313" key="2">
    <source>
        <dbReference type="EMBL" id="MBD2702879.1"/>
    </source>
</evidence>
<accession>A0A926XY15</accession>
<dbReference type="Proteomes" id="UP000598820">
    <property type="component" value="Unassembled WGS sequence"/>
</dbReference>
<proteinExistence type="predicted"/>
<dbReference type="SUPFAM" id="SSF51206">
    <property type="entry name" value="cAMP-binding domain-like"/>
    <property type="match status" value="1"/>
</dbReference>
<dbReference type="CDD" id="cd00038">
    <property type="entry name" value="CAP_ED"/>
    <property type="match status" value="1"/>
</dbReference>
<dbReference type="InterPro" id="IPR018490">
    <property type="entry name" value="cNMP-bd_dom_sf"/>
</dbReference>
<dbReference type="InterPro" id="IPR014710">
    <property type="entry name" value="RmlC-like_jellyroll"/>
</dbReference>
<sequence>MTIIEYINATVKTELKDNSELPFKVTRKSFKKGDIISPYGQIERNAYFLISGLIEITVLKEAEERIVDFFLPGCFFNSYTSFITQQPSDTQVCVLLDCEVEVIEYNELQRAYKTSLIANQLGRLATEAIFVISTNREKDFLTKSAQERYNDLLSTRPQLINLVPVHKIAKYLGIHPESLSRLRKSIF</sequence>
<comment type="caution">
    <text evidence="2">The sequence shown here is derived from an EMBL/GenBank/DDBJ whole genome shotgun (WGS) entry which is preliminary data.</text>
</comment>
<organism evidence="2 3">
    <name type="scientific">Spirosoma profusum</name>
    <dbReference type="NCBI Taxonomy" id="2771354"/>
    <lineage>
        <taxon>Bacteria</taxon>
        <taxon>Pseudomonadati</taxon>
        <taxon>Bacteroidota</taxon>
        <taxon>Cytophagia</taxon>
        <taxon>Cytophagales</taxon>
        <taxon>Cytophagaceae</taxon>
        <taxon>Spirosoma</taxon>
    </lineage>
</organism>
<dbReference type="RefSeq" id="WP_190888718.1">
    <property type="nucleotide sequence ID" value="NZ_JACWZY010000017.1"/>
</dbReference>
<name>A0A926XY15_9BACT</name>
<keyword evidence="3" id="KW-1185">Reference proteome</keyword>
<reference evidence="2" key="1">
    <citation type="submission" date="2020-09" db="EMBL/GenBank/DDBJ databases">
        <authorList>
            <person name="Kim M.K."/>
        </authorList>
    </citation>
    <scope>NUCLEOTIDE SEQUENCE</scope>
    <source>
        <strain evidence="2">BT702</strain>
    </source>
</reference>
<dbReference type="EMBL" id="JACWZY010000017">
    <property type="protein sequence ID" value="MBD2702879.1"/>
    <property type="molecule type" value="Genomic_DNA"/>
</dbReference>
<dbReference type="Pfam" id="PF00027">
    <property type="entry name" value="cNMP_binding"/>
    <property type="match status" value="1"/>
</dbReference>
<feature type="domain" description="Cyclic nucleotide-binding" evidence="1">
    <location>
        <begin position="28"/>
        <end position="110"/>
    </location>
</feature>
<evidence type="ECO:0000259" key="1">
    <source>
        <dbReference type="PROSITE" id="PS50042"/>
    </source>
</evidence>
<dbReference type="Gene3D" id="2.60.120.10">
    <property type="entry name" value="Jelly Rolls"/>
    <property type="match status" value="1"/>
</dbReference>